<accession>A0A8S5V9R6</accession>
<protein>
    <submittedName>
        <fullName evidence="1">Uncharacterized protein</fullName>
    </submittedName>
</protein>
<sequence>MEEKRIRVQLFDEESRLISDKLYKQGSEFTTGPKFTHNGPMRIEVTMDNQEDVEKAITYLKKLSGLLPLEAKEKKTKKVGKIDLDSEDYVESMMDIITGCKDQDELILNLRAQGFVFVTRDLLHNMERFEKVNWEEEDWRTDKYQYMVRLIKESKNPMLDKFDPTLIVGIKIYKKRSDEVKFYKFGELTNNLDIPVPGKAKESFTTQKLHIFPEFMSEKEKERFRKEYREMERDLEKGPSPFYLRWNKWVNTSQPLKQLEDYAENSDEE</sequence>
<evidence type="ECO:0000313" key="1">
    <source>
        <dbReference type="EMBL" id="DAG03432.1"/>
    </source>
</evidence>
<proteinExistence type="predicted"/>
<name>A0A8S5V9R6_9CAUD</name>
<organism evidence="1">
    <name type="scientific">Ackermannviridae sp. ctUml7</name>
    <dbReference type="NCBI Taxonomy" id="2825753"/>
    <lineage>
        <taxon>Viruses</taxon>
        <taxon>Duplodnaviria</taxon>
        <taxon>Heunggongvirae</taxon>
        <taxon>Uroviricota</taxon>
        <taxon>Caudoviricetes</taxon>
        <taxon>Pantevenvirales</taxon>
        <taxon>Ackermannviridae</taxon>
    </lineage>
</organism>
<dbReference type="EMBL" id="BK016230">
    <property type="protein sequence ID" value="DAG03432.1"/>
    <property type="molecule type" value="Genomic_DNA"/>
</dbReference>
<reference evidence="1" key="1">
    <citation type="journal article" date="2021" name="Proc. Natl. Acad. Sci. U.S.A.">
        <title>A Catalog of Tens of Thousands of Viruses from Human Metagenomes Reveals Hidden Associations with Chronic Diseases.</title>
        <authorList>
            <person name="Tisza M.J."/>
            <person name="Buck C.B."/>
        </authorList>
    </citation>
    <scope>NUCLEOTIDE SEQUENCE</scope>
    <source>
        <strain evidence="1">CtUml7</strain>
    </source>
</reference>